<name>A0A0V1D2Y0_TRIBR</name>
<evidence type="ECO:0000313" key="1">
    <source>
        <dbReference type="EMBL" id="KRY55790.1"/>
    </source>
</evidence>
<sequence length="67" mass="7299">MSLTLSPTLCHASSTSRFPRFHFSDAGSSDLHGSQLLITCRTCCLDTVRSVCLAKHSVRFIPGWSTA</sequence>
<keyword evidence="2" id="KW-1185">Reference proteome</keyword>
<dbReference type="EMBL" id="JYDI01000050">
    <property type="protein sequence ID" value="KRY55790.1"/>
    <property type="molecule type" value="Genomic_DNA"/>
</dbReference>
<accession>A0A0V1D2Y0</accession>
<dbReference type="Proteomes" id="UP000054653">
    <property type="component" value="Unassembled WGS sequence"/>
</dbReference>
<organism evidence="1 2">
    <name type="scientific">Trichinella britovi</name>
    <name type="common">Parasitic roundworm</name>
    <dbReference type="NCBI Taxonomy" id="45882"/>
    <lineage>
        <taxon>Eukaryota</taxon>
        <taxon>Metazoa</taxon>
        <taxon>Ecdysozoa</taxon>
        <taxon>Nematoda</taxon>
        <taxon>Enoplea</taxon>
        <taxon>Dorylaimia</taxon>
        <taxon>Trichinellida</taxon>
        <taxon>Trichinellidae</taxon>
        <taxon>Trichinella</taxon>
    </lineage>
</organism>
<comment type="caution">
    <text evidence="1">The sequence shown here is derived from an EMBL/GenBank/DDBJ whole genome shotgun (WGS) entry which is preliminary data.</text>
</comment>
<gene>
    <name evidence="1" type="ORF">T03_17861</name>
</gene>
<evidence type="ECO:0000313" key="2">
    <source>
        <dbReference type="Proteomes" id="UP000054653"/>
    </source>
</evidence>
<proteinExistence type="predicted"/>
<dbReference type="AlphaFoldDB" id="A0A0V1D2Y0"/>
<protein>
    <submittedName>
        <fullName evidence="1">Uncharacterized protein</fullName>
    </submittedName>
</protein>
<reference evidence="1 2" key="1">
    <citation type="submission" date="2015-01" db="EMBL/GenBank/DDBJ databases">
        <title>Evolution of Trichinella species and genotypes.</title>
        <authorList>
            <person name="Korhonen P.K."/>
            <person name="Edoardo P."/>
            <person name="Giuseppe L.R."/>
            <person name="Gasser R.B."/>
        </authorList>
    </citation>
    <scope>NUCLEOTIDE SEQUENCE [LARGE SCALE GENOMIC DNA]</scope>
    <source>
        <strain evidence="1">ISS120</strain>
    </source>
</reference>